<gene>
    <name evidence="1" type="ORF">SKM48_10405</name>
</gene>
<sequence length="70" mass="8394">MWSIGMALYDKYMGYSESIDMGPTFTFMFFAFFSKYQYAIQYWLSQLETINTQNELDNSKQTQIKVIPKY</sequence>
<organism evidence="1 2">
    <name type="scientific">Acinetobacter faecalis</name>
    <dbReference type="NCBI Taxonomy" id="2665161"/>
    <lineage>
        <taxon>Bacteria</taxon>
        <taxon>Pseudomonadati</taxon>
        <taxon>Pseudomonadota</taxon>
        <taxon>Gammaproteobacteria</taxon>
        <taxon>Moraxellales</taxon>
        <taxon>Moraxellaceae</taxon>
        <taxon>Acinetobacter</taxon>
    </lineage>
</organism>
<feature type="non-terminal residue" evidence="1">
    <location>
        <position position="70"/>
    </location>
</feature>
<protein>
    <submittedName>
        <fullName evidence="1">Uncharacterized protein</fullName>
    </submittedName>
</protein>
<dbReference type="Proteomes" id="UP001284094">
    <property type="component" value="Unassembled WGS sequence"/>
</dbReference>
<keyword evidence="2" id="KW-1185">Reference proteome</keyword>
<evidence type="ECO:0000313" key="1">
    <source>
        <dbReference type="EMBL" id="MDY6551152.1"/>
    </source>
</evidence>
<evidence type="ECO:0000313" key="2">
    <source>
        <dbReference type="Proteomes" id="UP001284094"/>
    </source>
</evidence>
<accession>A0ABU5GKT0</accession>
<name>A0ABU5GKT0_9GAMM</name>
<proteinExistence type="predicted"/>
<dbReference type="EMBL" id="JAXHPO010000051">
    <property type="protein sequence ID" value="MDY6551152.1"/>
    <property type="molecule type" value="Genomic_DNA"/>
</dbReference>
<comment type="caution">
    <text evidence="1">The sequence shown here is derived from an EMBL/GenBank/DDBJ whole genome shotgun (WGS) entry which is preliminary data.</text>
</comment>
<reference evidence="1 2" key="1">
    <citation type="journal article" date="2024" name="Syst. Appl. Microbiol.">
        <title>Evidence for the occurrence of Acinetobacter faecalis in cattle feces and its emended description.</title>
        <authorList>
            <person name="Kyselkova M."/>
            <person name="Xanthopoulou K."/>
            <person name="Shestivska V."/>
            <person name="Spanelova P."/>
            <person name="Maixnerova M."/>
            <person name="Higgins P.G."/>
            <person name="Nemec A."/>
        </authorList>
    </citation>
    <scope>NUCLEOTIDE SEQUENCE [LARGE SCALE GENOMIC DNA]</scope>
    <source>
        <strain evidence="1 2">ANC 7225</strain>
    </source>
</reference>